<accession>A0A6N6MFG8</accession>
<evidence type="ECO:0000313" key="2">
    <source>
        <dbReference type="Proteomes" id="UP000441523"/>
    </source>
</evidence>
<dbReference type="Proteomes" id="UP000441523">
    <property type="component" value="Unassembled WGS sequence"/>
</dbReference>
<dbReference type="RefSeq" id="WP_150967049.1">
    <property type="nucleotide sequence ID" value="NZ_VZZJ01000053.1"/>
</dbReference>
<proteinExistence type="predicted"/>
<protein>
    <submittedName>
        <fullName evidence="1">Uncharacterized protein</fullName>
    </submittedName>
</protein>
<keyword evidence="2" id="KW-1185">Reference proteome</keyword>
<sequence length="62" mass="6378">MPPGRAFNVAVRVKTSPPAAAESPAPAEPRLPRLRPCEIAAAAGLEAVRRALDDLLSGHAPA</sequence>
<name>A0A6N6MFG8_9HYPH</name>
<organism evidence="1 2">
    <name type="scientific">Methylobacterium planeticum</name>
    <dbReference type="NCBI Taxonomy" id="2615211"/>
    <lineage>
        <taxon>Bacteria</taxon>
        <taxon>Pseudomonadati</taxon>
        <taxon>Pseudomonadota</taxon>
        <taxon>Alphaproteobacteria</taxon>
        <taxon>Hyphomicrobiales</taxon>
        <taxon>Methylobacteriaceae</taxon>
        <taxon>Methylobacterium</taxon>
    </lineage>
</organism>
<reference evidence="1 2" key="1">
    <citation type="submission" date="2019-09" db="EMBL/GenBank/DDBJ databases">
        <title>YIM 132548 draft genome.</title>
        <authorList>
            <person name="Jiang L."/>
        </authorList>
    </citation>
    <scope>NUCLEOTIDE SEQUENCE [LARGE SCALE GENOMIC DNA]</scope>
    <source>
        <strain evidence="1 2">YIM 132548</strain>
    </source>
</reference>
<dbReference type="AlphaFoldDB" id="A0A6N6MFG8"/>
<gene>
    <name evidence="1" type="ORF">F6X51_26920</name>
</gene>
<evidence type="ECO:0000313" key="1">
    <source>
        <dbReference type="EMBL" id="KAB1068494.1"/>
    </source>
</evidence>
<comment type="caution">
    <text evidence="1">The sequence shown here is derived from an EMBL/GenBank/DDBJ whole genome shotgun (WGS) entry which is preliminary data.</text>
</comment>
<dbReference type="EMBL" id="VZZJ01000053">
    <property type="protein sequence ID" value="KAB1068494.1"/>
    <property type="molecule type" value="Genomic_DNA"/>
</dbReference>